<dbReference type="VEuPathDB" id="PlasmoDB:C922_05142"/>
<evidence type="ECO:0000313" key="3">
    <source>
        <dbReference type="Proteomes" id="UP000030640"/>
    </source>
</evidence>
<dbReference type="AlphaFoldDB" id="W7A5W3"/>
<proteinExistence type="predicted"/>
<reference evidence="2 3" key="1">
    <citation type="submission" date="2013-02" db="EMBL/GenBank/DDBJ databases">
        <title>The Genome Sequence of Plasmodium inui San Antonio 1.</title>
        <authorList>
            <consortium name="The Broad Institute Genome Sequencing Platform"/>
            <consortium name="The Broad Institute Genome Sequencing Center for Infectious Disease"/>
            <person name="Neafsey D."/>
            <person name="Cheeseman I."/>
            <person name="Volkman S."/>
            <person name="Adams J."/>
            <person name="Walker B."/>
            <person name="Young S.K."/>
            <person name="Zeng Q."/>
            <person name="Gargeya S."/>
            <person name="Fitzgerald M."/>
            <person name="Haas B."/>
            <person name="Abouelleil A."/>
            <person name="Alvarado L."/>
            <person name="Arachchi H.M."/>
            <person name="Berlin A.M."/>
            <person name="Chapman S.B."/>
            <person name="Dewar J."/>
            <person name="Goldberg J."/>
            <person name="Griggs A."/>
            <person name="Gujja S."/>
            <person name="Hansen M."/>
            <person name="Howarth C."/>
            <person name="Imamovic A."/>
            <person name="Larimer J."/>
            <person name="McCowan C."/>
            <person name="Murphy C."/>
            <person name="Neiman D."/>
            <person name="Pearson M."/>
            <person name="Priest M."/>
            <person name="Roberts A."/>
            <person name="Saif S."/>
            <person name="Shea T."/>
            <person name="Sisk P."/>
            <person name="Sykes S."/>
            <person name="Wortman J."/>
            <person name="Nusbaum C."/>
            <person name="Birren B."/>
        </authorList>
    </citation>
    <scope>NUCLEOTIDE SEQUENCE [LARGE SCALE GENOMIC DNA]</scope>
    <source>
        <strain evidence="2 3">San Antonio 1</strain>
    </source>
</reference>
<accession>W7A5W3</accession>
<feature type="compositionally biased region" description="Polar residues" evidence="1">
    <location>
        <begin position="31"/>
        <end position="42"/>
    </location>
</feature>
<protein>
    <submittedName>
        <fullName evidence="2">Uncharacterized protein</fullName>
    </submittedName>
</protein>
<keyword evidence="3" id="KW-1185">Reference proteome</keyword>
<evidence type="ECO:0000313" key="2">
    <source>
        <dbReference type="EMBL" id="EUD64479.1"/>
    </source>
</evidence>
<evidence type="ECO:0000256" key="1">
    <source>
        <dbReference type="SAM" id="MobiDB-lite"/>
    </source>
</evidence>
<feature type="region of interest" description="Disordered" evidence="1">
    <location>
        <begin position="1"/>
        <end position="64"/>
    </location>
</feature>
<dbReference type="GeneID" id="20040416"/>
<dbReference type="EMBL" id="KI965499">
    <property type="protein sequence ID" value="EUD64479.1"/>
    <property type="molecule type" value="Genomic_DNA"/>
</dbReference>
<name>W7A5W3_9APIC</name>
<organism evidence="2 3">
    <name type="scientific">Plasmodium inui San Antonio 1</name>
    <dbReference type="NCBI Taxonomy" id="1237626"/>
    <lineage>
        <taxon>Eukaryota</taxon>
        <taxon>Sar</taxon>
        <taxon>Alveolata</taxon>
        <taxon>Apicomplexa</taxon>
        <taxon>Aconoidasida</taxon>
        <taxon>Haemosporida</taxon>
        <taxon>Plasmodiidae</taxon>
        <taxon>Plasmodium</taxon>
        <taxon>Plasmodium (Plasmodium)</taxon>
    </lineage>
</organism>
<dbReference type="RefSeq" id="XP_008818936.1">
    <property type="nucleotide sequence ID" value="XM_008820714.1"/>
</dbReference>
<gene>
    <name evidence="2" type="ORF">C922_05142</name>
</gene>
<dbReference type="Proteomes" id="UP000030640">
    <property type="component" value="Unassembled WGS sequence"/>
</dbReference>
<sequence>MEKGLLQNEATENHPENTRRRKHLHKENKEQNSILTTPQKRSSFIEKITHEGKSSECREEGKSS</sequence>
<feature type="compositionally biased region" description="Basic and acidic residues" evidence="1">
    <location>
        <begin position="43"/>
        <end position="64"/>
    </location>
</feature>